<gene>
    <name evidence="1" type="ORF">SARC_17770</name>
</gene>
<name>A0A0L0F0P4_9EUKA</name>
<dbReference type="RefSeq" id="XP_014143615.1">
    <property type="nucleotide sequence ID" value="XM_014288140.1"/>
</dbReference>
<dbReference type="Proteomes" id="UP000054560">
    <property type="component" value="Unassembled WGS sequence"/>
</dbReference>
<proteinExistence type="predicted"/>
<reference evidence="1 2" key="1">
    <citation type="submission" date="2011-02" db="EMBL/GenBank/DDBJ databases">
        <title>The Genome Sequence of Sphaeroforma arctica JP610.</title>
        <authorList>
            <consortium name="The Broad Institute Genome Sequencing Platform"/>
            <person name="Russ C."/>
            <person name="Cuomo C."/>
            <person name="Young S.K."/>
            <person name="Zeng Q."/>
            <person name="Gargeya S."/>
            <person name="Alvarado L."/>
            <person name="Berlin A."/>
            <person name="Chapman S.B."/>
            <person name="Chen Z."/>
            <person name="Freedman E."/>
            <person name="Gellesch M."/>
            <person name="Goldberg J."/>
            <person name="Griggs A."/>
            <person name="Gujja S."/>
            <person name="Heilman E."/>
            <person name="Heiman D."/>
            <person name="Howarth C."/>
            <person name="Mehta T."/>
            <person name="Neiman D."/>
            <person name="Pearson M."/>
            <person name="Roberts A."/>
            <person name="Saif S."/>
            <person name="Shea T."/>
            <person name="Shenoy N."/>
            <person name="Sisk P."/>
            <person name="Stolte C."/>
            <person name="Sykes S."/>
            <person name="White J."/>
            <person name="Yandava C."/>
            <person name="Burger G."/>
            <person name="Gray M.W."/>
            <person name="Holland P.W.H."/>
            <person name="King N."/>
            <person name="Lang F.B.F."/>
            <person name="Roger A.J."/>
            <person name="Ruiz-Trillo I."/>
            <person name="Haas B."/>
            <person name="Nusbaum C."/>
            <person name="Birren B."/>
        </authorList>
    </citation>
    <scope>NUCLEOTIDE SEQUENCE [LARGE SCALE GENOMIC DNA]</scope>
    <source>
        <strain evidence="1 2">JP610</strain>
    </source>
</reference>
<dbReference type="EMBL" id="KQ253627">
    <property type="protein sequence ID" value="KNC69713.1"/>
    <property type="molecule type" value="Genomic_DNA"/>
</dbReference>
<evidence type="ECO:0000313" key="1">
    <source>
        <dbReference type="EMBL" id="KNC69713.1"/>
    </source>
</evidence>
<evidence type="ECO:0000313" key="2">
    <source>
        <dbReference type="Proteomes" id="UP000054560"/>
    </source>
</evidence>
<accession>A0A0L0F0P4</accession>
<dbReference type="AlphaFoldDB" id="A0A0L0F0P4"/>
<dbReference type="OrthoDB" id="1926212at2759"/>
<dbReference type="GeneID" id="25918274"/>
<feature type="non-terminal residue" evidence="1">
    <location>
        <position position="72"/>
    </location>
</feature>
<sequence length="72" mass="8366">MHYSHTLLQEDKDIYTHTIDRETVPNGLLDVLHDNCGKDFYVVTPCYSTLRRGYSMEGTRLMVQKSPPEGYE</sequence>
<organism evidence="1 2">
    <name type="scientific">Sphaeroforma arctica JP610</name>
    <dbReference type="NCBI Taxonomy" id="667725"/>
    <lineage>
        <taxon>Eukaryota</taxon>
        <taxon>Ichthyosporea</taxon>
        <taxon>Ichthyophonida</taxon>
        <taxon>Sphaeroforma</taxon>
    </lineage>
</organism>
<protein>
    <submittedName>
        <fullName evidence="1">Uncharacterized protein</fullName>
    </submittedName>
</protein>
<keyword evidence="2" id="KW-1185">Reference proteome</keyword>